<evidence type="ECO:0000313" key="1">
    <source>
        <dbReference type="EMBL" id="PYI04453.1"/>
    </source>
</evidence>
<keyword evidence="2" id="KW-1185">Reference proteome</keyword>
<dbReference type="AlphaFoldDB" id="A0A319FDG8"/>
<dbReference type="Proteomes" id="UP000248423">
    <property type="component" value="Unassembled WGS sequence"/>
</dbReference>
<protein>
    <submittedName>
        <fullName evidence="1">Uncharacterized protein</fullName>
    </submittedName>
</protein>
<gene>
    <name evidence="1" type="ORF">BO78DRAFT_171949</name>
</gene>
<reference evidence="1 2" key="1">
    <citation type="submission" date="2018-02" db="EMBL/GenBank/DDBJ databases">
        <title>The genomes of Aspergillus section Nigri reveals drivers in fungal speciation.</title>
        <authorList>
            <consortium name="DOE Joint Genome Institute"/>
            <person name="Vesth T.C."/>
            <person name="Nybo J."/>
            <person name="Theobald S."/>
            <person name="Brandl J."/>
            <person name="Frisvad J.C."/>
            <person name="Nielsen K.F."/>
            <person name="Lyhne E.K."/>
            <person name="Kogle M.E."/>
            <person name="Kuo A."/>
            <person name="Riley R."/>
            <person name="Clum A."/>
            <person name="Nolan M."/>
            <person name="Lipzen A."/>
            <person name="Salamov A."/>
            <person name="Henrissat B."/>
            <person name="Wiebenga A."/>
            <person name="De vries R.P."/>
            <person name="Grigoriev I.V."/>
            <person name="Mortensen U.H."/>
            <person name="Andersen M.R."/>
            <person name="Baker S.E."/>
        </authorList>
    </citation>
    <scope>NUCLEOTIDE SEQUENCE [LARGE SCALE GENOMIC DNA]</scope>
    <source>
        <strain evidence="1 2">CBS 121057</strain>
    </source>
</reference>
<accession>A0A319FDG8</accession>
<dbReference type="VEuPathDB" id="FungiDB:BO78DRAFT_171949"/>
<organism evidence="1 2">
    <name type="scientific">Aspergillus sclerotiicarbonarius (strain CBS 121057 / IBT 28362)</name>
    <dbReference type="NCBI Taxonomy" id="1448318"/>
    <lineage>
        <taxon>Eukaryota</taxon>
        <taxon>Fungi</taxon>
        <taxon>Dikarya</taxon>
        <taxon>Ascomycota</taxon>
        <taxon>Pezizomycotina</taxon>
        <taxon>Eurotiomycetes</taxon>
        <taxon>Eurotiomycetidae</taxon>
        <taxon>Eurotiales</taxon>
        <taxon>Aspergillaceae</taxon>
        <taxon>Aspergillus</taxon>
        <taxon>Aspergillus subgen. Circumdati</taxon>
    </lineage>
</organism>
<proteinExistence type="predicted"/>
<evidence type="ECO:0000313" key="2">
    <source>
        <dbReference type="Proteomes" id="UP000248423"/>
    </source>
</evidence>
<sequence>MLCEGSLHLGLRGWRILLRRAVMSLQIELRDKEPNGHTIPAVRKSRGSFANPGGGILADSQLTHSNSRKVATNGSSPSIAIFLRPPIYWDSLPLYIGSLMTRAPARLLEDQAVRIMSIVCLPSCSPLGANLGPQLQGVGLASTNTERSNNPN</sequence>
<name>A0A319FDG8_ASPSB</name>
<dbReference type="EMBL" id="KZ826369">
    <property type="protein sequence ID" value="PYI04453.1"/>
    <property type="molecule type" value="Genomic_DNA"/>
</dbReference>